<protein>
    <recommendedName>
        <fullName evidence="3">DUF1772 domain-containing protein</fullName>
    </recommendedName>
</protein>
<evidence type="ECO:0000256" key="1">
    <source>
        <dbReference type="SAM" id="Phobius"/>
    </source>
</evidence>
<keyword evidence="1" id="KW-1133">Transmembrane helix</keyword>
<organism evidence="2">
    <name type="scientific">uncultured Rubrobacteraceae bacterium</name>
    <dbReference type="NCBI Taxonomy" id="349277"/>
    <lineage>
        <taxon>Bacteria</taxon>
        <taxon>Bacillati</taxon>
        <taxon>Actinomycetota</taxon>
        <taxon>Rubrobacteria</taxon>
        <taxon>Rubrobacterales</taxon>
        <taxon>Rubrobacteraceae</taxon>
        <taxon>environmental samples</taxon>
    </lineage>
</organism>
<accession>A0A6J4Q5B6</accession>
<feature type="transmembrane region" description="Helical" evidence="1">
    <location>
        <begin position="149"/>
        <end position="168"/>
    </location>
</feature>
<dbReference type="Pfam" id="PF08592">
    <property type="entry name" value="Anthrone_oxy"/>
    <property type="match status" value="1"/>
</dbReference>
<evidence type="ECO:0000313" key="2">
    <source>
        <dbReference type="EMBL" id="CAA9434412.1"/>
    </source>
</evidence>
<dbReference type="EMBL" id="CADCUW010000413">
    <property type="protein sequence ID" value="CAA9434412.1"/>
    <property type="molecule type" value="Genomic_DNA"/>
</dbReference>
<keyword evidence="1" id="KW-0812">Transmembrane</keyword>
<gene>
    <name evidence="2" type="ORF">AVDCRST_MAG01-01-3143</name>
</gene>
<feature type="transmembrane region" description="Helical" evidence="1">
    <location>
        <begin position="64"/>
        <end position="82"/>
    </location>
</feature>
<reference evidence="2" key="1">
    <citation type="submission" date="2020-02" db="EMBL/GenBank/DDBJ databases">
        <authorList>
            <person name="Meier V. D."/>
        </authorList>
    </citation>
    <scope>NUCLEOTIDE SEQUENCE</scope>
    <source>
        <strain evidence="2">AVDCRST_MAG01</strain>
    </source>
</reference>
<evidence type="ECO:0008006" key="3">
    <source>
        <dbReference type="Google" id="ProtNLM"/>
    </source>
</evidence>
<sequence length="175" mass="19113">MTRRPYPSRTIRSITLACAALTTGLMAGIFYAYAVSVNLGLAEQPDASYIATMNEINEKIQNPLFFPGFFGAIIFPIIALVVHLPHRRSGRFRLIFLACALYFSGSFLVTVVANIPLNEELALVATDAPADELARARAAYEGPWNFWNGVRSIFSIVAFAAIVGACLLREDPGAR</sequence>
<name>A0A6J4Q5B6_9ACTN</name>
<dbReference type="InterPro" id="IPR013901">
    <property type="entry name" value="Anthrone_oxy"/>
</dbReference>
<feature type="transmembrane region" description="Helical" evidence="1">
    <location>
        <begin position="94"/>
        <end position="115"/>
    </location>
</feature>
<dbReference type="AlphaFoldDB" id="A0A6J4Q5B6"/>
<proteinExistence type="predicted"/>
<keyword evidence="1" id="KW-0472">Membrane</keyword>